<sequence>MIIAELQQTLGVMYREIYKDEPLIRELILEMGWAIDRLLKKDELVMFDEYENVREVIEQEMKWRQSDGTYRKST</sequence>
<organism evidence="1 2">
    <name type="scientific">Staphylococcus hominis</name>
    <dbReference type="NCBI Taxonomy" id="1290"/>
    <lineage>
        <taxon>Bacteria</taxon>
        <taxon>Bacillati</taxon>
        <taxon>Bacillota</taxon>
        <taxon>Bacilli</taxon>
        <taxon>Bacillales</taxon>
        <taxon>Staphylococcaceae</taxon>
        <taxon>Staphylococcus</taxon>
    </lineage>
</organism>
<dbReference type="RefSeq" id="WP_209244668.1">
    <property type="nucleotide sequence ID" value="NZ_JAGHKT020000057.1"/>
</dbReference>
<evidence type="ECO:0008006" key="3">
    <source>
        <dbReference type="Google" id="ProtNLM"/>
    </source>
</evidence>
<comment type="caution">
    <text evidence="1">The sequence shown here is derived from an EMBL/GenBank/DDBJ whole genome shotgun (WGS) entry which is preliminary data.</text>
</comment>
<name>A0A8X8GL32_STAHO</name>
<dbReference type="AlphaFoldDB" id="A0A8X8GL32"/>
<dbReference type="Proteomes" id="UP000665944">
    <property type="component" value="Unassembled WGS sequence"/>
</dbReference>
<proteinExistence type="predicted"/>
<dbReference type="EMBL" id="JAGHKT020000057">
    <property type="protein sequence ID" value="MCM5673543.1"/>
    <property type="molecule type" value="Genomic_DNA"/>
</dbReference>
<protein>
    <recommendedName>
        <fullName evidence="3">Phage protein</fullName>
    </recommendedName>
</protein>
<gene>
    <name evidence="1" type="ORF">J7T32_012510</name>
</gene>
<evidence type="ECO:0000313" key="1">
    <source>
        <dbReference type="EMBL" id="MCM5673543.1"/>
    </source>
</evidence>
<evidence type="ECO:0000313" key="2">
    <source>
        <dbReference type="Proteomes" id="UP000665944"/>
    </source>
</evidence>
<keyword evidence="2" id="KW-1185">Reference proteome</keyword>
<accession>A0A8X8GL32</accession>
<reference evidence="1 2" key="1">
    <citation type="submission" date="2022-06" db="EMBL/GenBank/DDBJ databases">
        <title>Staphylococcus hominis ShoR14 genome sequence.</title>
        <authorList>
            <person name="Yeo C.C."/>
            <person name="Chew C.H."/>
            <person name="Che Hamzah A.M."/>
            <person name="Al-Trad E.I."/>
        </authorList>
    </citation>
    <scope>NUCLEOTIDE SEQUENCE [LARGE SCALE GENOMIC DNA]</scope>
    <source>
        <strain evidence="1 2">ShoR14</strain>
    </source>
</reference>